<proteinExistence type="predicted"/>
<accession>A0AAE1VG61</accession>
<sequence length="150" mass="16900">MMSNFCREARVWLRLVNNRIMPIDHYSSMSKLAHPLDRVLDPIDSMVEISKVMAPGLSEKHNLTPTAERAGQSTLIAQMYKILVIHGENMRLDYSSVYVEAAHTVYSRALLGEDVNLLDNEDVCSVDLMQANLDVGEEVESQPQVNPNNE</sequence>
<reference evidence="1" key="1">
    <citation type="submission" date="2023-12" db="EMBL/GenBank/DDBJ databases">
        <title>Genome assembly of Anisodus tanguticus.</title>
        <authorList>
            <person name="Wang Y.-J."/>
        </authorList>
    </citation>
    <scope>NUCLEOTIDE SEQUENCE</scope>
    <source>
        <strain evidence="1">KB-2021</strain>
        <tissue evidence="1">Leaf</tissue>
    </source>
</reference>
<keyword evidence="2" id="KW-1185">Reference proteome</keyword>
<dbReference type="Proteomes" id="UP001291623">
    <property type="component" value="Unassembled WGS sequence"/>
</dbReference>
<comment type="caution">
    <text evidence="1">The sequence shown here is derived from an EMBL/GenBank/DDBJ whole genome shotgun (WGS) entry which is preliminary data.</text>
</comment>
<protein>
    <submittedName>
        <fullName evidence="1">Uncharacterized protein</fullName>
    </submittedName>
</protein>
<dbReference type="EMBL" id="JAVYJV010000010">
    <property type="protein sequence ID" value="KAK4360159.1"/>
    <property type="molecule type" value="Genomic_DNA"/>
</dbReference>
<evidence type="ECO:0000313" key="1">
    <source>
        <dbReference type="EMBL" id="KAK4360159.1"/>
    </source>
</evidence>
<gene>
    <name evidence="1" type="ORF">RND71_019111</name>
</gene>
<organism evidence="1 2">
    <name type="scientific">Anisodus tanguticus</name>
    <dbReference type="NCBI Taxonomy" id="243964"/>
    <lineage>
        <taxon>Eukaryota</taxon>
        <taxon>Viridiplantae</taxon>
        <taxon>Streptophyta</taxon>
        <taxon>Embryophyta</taxon>
        <taxon>Tracheophyta</taxon>
        <taxon>Spermatophyta</taxon>
        <taxon>Magnoliopsida</taxon>
        <taxon>eudicotyledons</taxon>
        <taxon>Gunneridae</taxon>
        <taxon>Pentapetalae</taxon>
        <taxon>asterids</taxon>
        <taxon>lamiids</taxon>
        <taxon>Solanales</taxon>
        <taxon>Solanaceae</taxon>
        <taxon>Solanoideae</taxon>
        <taxon>Hyoscyameae</taxon>
        <taxon>Anisodus</taxon>
    </lineage>
</organism>
<name>A0AAE1VG61_9SOLA</name>
<evidence type="ECO:0000313" key="2">
    <source>
        <dbReference type="Proteomes" id="UP001291623"/>
    </source>
</evidence>
<dbReference type="AlphaFoldDB" id="A0AAE1VG61"/>